<reference evidence="2" key="1">
    <citation type="submission" date="2013-07" db="EMBL/GenBank/DDBJ databases">
        <title>Isolation and characterization of PM16 - a novel Podoviridae bacteriophage specific for Proteus mirabilis.</title>
        <authorList>
            <person name="Morozova V.V."/>
            <person name="Tupikin A.E."/>
            <person name="Kabilov M.R."/>
            <person name="Kurilshikov A.M."/>
            <person name="Babkin I.V."/>
            <person name="Shedko E.D."/>
        </authorList>
    </citation>
    <scope>NUCLEOTIDE SEQUENCE [LARGE SCALE GENOMIC DNA]</scope>
</reference>
<accession>A0A0A6ZK77</accession>
<gene>
    <name evidence="1" type="ORF">PM16_04</name>
</gene>
<dbReference type="Proteomes" id="UP000031091">
    <property type="component" value="Segment"/>
</dbReference>
<dbReference type="GeneID" id="24722449"/>
<sequence>MNRKERKQLLRFGITVKQAQELEQYRRNLMQEACSAEGTEARKKIKQLMTVDCTPKLGAPRELTARA</sequence>
<keyword evidence="2" id="KW-1185">Reference proteome</keyword>
<protein>
    <submittedName>
        <fullName evidence="1">Uncharacterized protein</fullName>
    </submittedName>
</protein>
<organism evidence="1 2">
    <name type="scientific">Proteus phage PM16</name>
    <dbReference type="NCBI Taxonomy" id="1357704"/>
    <lineage>
        <taxon>Viruses</taxon>
        <taxon>Duplodnaviria</taxon>
        <taxon>Heunggongvirae</taxon>
        <taxon>Uroviricota</taxon>
        <taxon>Caudoviricetes</taxon>
        <taxon>Autographivirales</taxon>
        <taxon>Autoscriptoviridae</taxon>
        <taxon>Slopekvirinae</taxon>
        <taxon>Novosibovirus</taxon>
        <taxon>Novosibovirus PM16</taxon>
    </lineage>
</organism>
<evidence type="ECO:0000313" key="2">
    <source>
        <dbReference type="Proteomes" id="UP000031091"/>
    </source>
</evidence>
<evidence type="ECO:0000313" key="1">
    <source>
        <dbReference type="EMBL" id="AGZ17249.1"/>
    </source>
</evidence>
<name>A0A0A6ZK77_9CAUD</name>
<proteinExistence type="predicted"/>
<dbReference type="EMBL" id="KF319020">
    <property type="protein sequence ID" value="AGZ17249.1"/>
    <property type="molecule type" value="Genomic_DNA"/>
</dbReference>
<dbReference type="KEGG" id="vg:24722449"/>
<dbReference type="RefSeq" id="YP_009147839.1">
    <property type="nucleotide sequence ID" value="NC_027342.1"/>
</dbReference>